<dbReference type="AlphaFoldDB" id="A0A8J2SIQ6"/>
<reference evidence="4" key="1">
    <citation type="submission" date="2021-11" db="EMBL/GenBank/DDBJ databases">
        <authorList>
            <consortium name="Genoscope - CEA"/>
            <person name="William W."/>
        </authorList>
    </citation>
    <scope>NUCLEOTIDE SEQUENCE</scope>
</reference>
<feature type="domain" description="Thioredoxin" evidence="3">
    <location>
        <begin position="184"/>
        <end position="252"/>
    </location>
</feature>
<sequence>MLRRQVWAAVLLAASSGGFIGSRPAPTRSSPRRFAEPKRKPGQRGSARAKERLRKALEKEGAPPPRKDPLPTTTTTTIPSRVELRRRAGLPPLEPLLRRAPADLTEASVPSAPNALEIPARWQKVPDCERPNKWRELMDDEDCKFEKQQKKLLGEGKKINDPYVEIIPQLKTLDDFLKANAHAQSREKALVVKFYSRQCRACLRIAAKYRRLALEKRDEIDCYEVESLASRPLVDGLNVTKVPSVQIYDPDGVTRLADGPCMPDDFPRLERKVDVVIRSMQKRRSAHKVVARSYAAELCHMRSKDCAPSPSSVSRMSEEEFEAFEAAVCAICPPQGRFGSALRTKESAAADPEWPRPVSDDD</sequence>
<protein>
    <recommendedName>
        <fullName evidence="3">Thioredoxin domain-containing protein</fullName>
    </recommendedName>
</protein>
<name>A0A8J2SIQ6_9STRA</name>
<keyword evidence="2" id="KW-0732">Signal</keyword>
<feature type="region of interest" description="Disordered" evidence="1">
    <location>
        <begin position="17"/>
        <end position="78"/>
    </location>
</feature>
<evidence type="ECO:0000256" key="2">
    <source>
        <dbReference type="SAM" id="SignalP"/>
    </source>
</evidence>
<dbReference type="InterPro" id="IPR013766">
    <property type="entry name" value="Thioredoxin_domain"/>
</dbReference>
<feature type="signal peptide" evidence="2">
    <location>
        <begin position="1"/>
        <end position="17"/>
    </location>
</feature>
<dbReference type="Pfam" id="PF00085">
    <property type="entry name" value="Thioredoxin"/>
    <property type="match status" value="1"/>
</dbReference>
<keyword evidence="5" id="KW-1185">Reference proteome</keyword>
<dbReference type="EMBL" id="CAKKNE010000004">
    <property type="protein sequence ID" value="CAH0373498.1"/>
    <property type="molecule type" value="Genomic_DNA"/>
</dbReference>
<accession>A0A8J2SIQ6</accession>
<feature type="region of interest" description="Disordered" evidence="1">
    <location>
        <begin position="341"/>
        <end position="362"/>
    </location>
</feature>
<dbReference type="Proteomes" id="UP000789595">
    <property type="component" value="Unassembled WGS sequence"/>
</dbReference>
<dbReference type="OrthoDB" id="10553763at2759"/>
<evidence type="ECO:0000313" key="4">
    <source>
        <dbReference type="EMBL" id="CAH0373498.1"/>
    </source>
</evidence>
<comment type="caution">
    <text evidence="4">The sequence shown here is derived from an EMBL/GenBank/DDBJ whole genome shotgun (WGS) entry which is preliminary data.</text>
</comment>
<proteinExistence type="predicted"/>
<feature type="chain" id="PRO_5035304299" description="Thioredoxin domain-containing protein" evidence="2">
    <location>
        <begin position="18"/>
        <end position="362"/>
    </location>
</feature>
<dbReference type="SUPFAM" id="SSF52833">
    <property type="entry name" value="Thioredoxin-like"/>
    <property type="match status" value="1"/>
</dbReference>
<dbReference type="Gene3D" id="3.40.30.10">
    <property type="entry name" value="Glutaredoxin"/>
    <property type="match status" value="1"/>
</dbReference>
<evidence type="ECO:0000259" key="3">
    <source>
        <dbReference type="Pfam" id="PF00085"/>
    </source>
</evidence>
<feature type="compositionally biased region" description="Basic and acidic residues" evidence="1">
    <location>
        <begin position="48"/>
        <end position="69"/>
    </location>
</feature>
<gene>
    <name evidence="4" type="ORF">PECAL_4P07030</name>
</gene>
<organism evidence="4 5">
    <name type="scientific">Pelagomonas calceolata</name>
    <dbReference type="NCBI Taxonomy" id="35677"/>
    <lineage>
        <taxon>Eukaryota</taxon>
        <taxon>Sar</taxon>
        <taxon>Stramenopiles</taxon>
        <taxon>Ochrophyta</taxon>
        <taxon>Pelagophyceae</taxon>
        <taxon>Pelagomonadales</taxon>
        <taxon>Pelagomonadaceae</taxon>
        <taxon>Pelagomonas</taxon>
    </lineage>
</organism>
<dbReference type="InterPro" id="IPR036249">
    <property type="entry name" value="Thioredoxin-like_sf"/>
</dbReference>
<evidence type="ECO:0000313" key="5">
    <source>
        <dbReference type="Proteomes" id="UP000789595"/>
    </source>
</evidence>
<evidence type="ECO:0000256" key="1">
    <source>
        <dbReference type="SAM" id="MobiDB-lite"/>
    </source>
</evidence>